<name>K1LE57_CECL9</name>
<evidence type="ECO:0000313" key="2">
    <source>
        <dbReference type="Proteomes" id="UP000004478"/>
    </source>
</evidence>
<reference evidence="1 2" key="1">
    <citation type="journal article" date="2012" name="J. Bacteriol.">
        <title>Draft Genome Sequence of Cecembia lonarensis Strain LW9T, Isolated from Lonar Lake, a Haloalkaline Lake in India.</title>
        <authorList>
            <person name="Shivaji S."/>
            <person name="Ara S."/>
            <person name="Singh A."/>
            <person name="Pinnaka A.K."/>
        </authorList>
    </citation>
    <scope>NUCLEOTIDE SEQUENCE [LARGE SCALE GENOMIC DNA]</scope>
    <source>
        <strain evidence="1 2">LW9</strain>
    </source>
</reference>
<gene>
    <name evidence="1" type="ORF">B879_02739</name>
</gene>
<dbReference type="Gene3D" id="1.10.10.10">
    <property type="entry name" value="Winged helix-like DNA-binding domain superfamily/Winged helix DNA-binding domain"/>
    <property type="match status" value="1"/>
</dbReference>
<protein>
    <recommendedName>
        <fullName evidence="3">HTH deoR-type domain-containing protein</fullName>
    </recommendedName>
</protein>
<dbReference type="InterPro" id="IPR036388">
    <property type="entry name" value="WH-like_DNA-bd_sf"/>
</dbReference>
<dbReference type="AlphaFoldDB" id="K1LE57"/>
<evidence type="ECO:0008006" key="3">
    <source>
        <dbReference type="Google" id="ProtNLM"/>
    </source>
</evidence>
<dbReference type="EMBL" id="AMGM01000046">
    <property type="protein sequence ID" value="EKB48648.1"/>
    <property type="molecule type" value="Genomic_DNA"/>
</dbReference>
<sequence>MFEAGPEGFQGGMSARKYMAITQVSKAKATRDLQYLHENGLLIQSGADRSVRCELNLG</sequence>
<evidence type="ECO:0000313" key="1">
    <source>
        <dbReference type="EMBL" id="EKB48648.1"/>
    </source>
</evidence>
<dbReference type="Proteomes" id="UP000004478">
    <property type="component" value="Unassembled WGS sequence"/>
</dbReference>
<keyword evidence="2" id="KW-1185">Reference proteome</keyword>
<proteinExistence type="predicted"/>
<accession>K1LE57</accession>
<comment type="caution">
    <text evidence="1">The sequence shown here is derived from an EMBL/GenBank/DDBJ whole genome shotgun (WGS) entry which is preliminary data.</text>
</comment>
<organism evidence="1 2">
    <name type="scientific">Cecembia lonarensis (strain CCUG 58316 / KCTC 22772 / LW9)</name>
    <dbReference type="NCBI Taxonomy" id="1225176"/>
    <lineage>
        <taxon>Bacteria</taxon>
        <taxon>Pseudomonadati</taxon>
        <taxon>Bacteroidota</taxon>
        <taxon>Cytophagia</taxon>
        <taxon>Cytophagales</taxon>
        <taxon>Cyclobacteriaceae</taxon>
        <taxon>Cecembia</taxon>
    </lineage>
</organism>
<dbReference type="RefSeq" id="WP_009185761.1">
    <property type="nucleotide sequence ID" value="NZ_AMGM01000046.1"/>
</dbReference>